<evidence type="ECO:0000256" key="3">
    <source>
        <dbReference type="ARBA" id="ARBA00012929"/>
    </source>
</evidence>
<evidence type="ECO:0000259" key="7">
    <source>
        <dbReference type="Pfam" id="PF04321"/>
    </source>
</evidence>
<dbReference type="Gene3D" id="3.40.50.720">
    <property type="entry name" value="NAD(P)-binding Rossmann-like Domain"/>
    <property type="match status" value="1"/>
</dbReference>
<dbReference type="EMBL" id="CP067013">
    <property type="protein sequence ID" value="QQN51060.1"/>
    <property type="molecule type" value="Genomic_DNA"/>
</dbReference>
<dbReference type="GO" id="GO:0008831">
    <property type="term" value="F:dTDP-4-dehydrorhamnose reductase activity"/>
    <property type="evidence" value="ECO:0007669"/>
    <property type="project" value="UniProtKB-EC"/>
</dbReference>
<keyword evidence="6 8" id="KW-0560">Oxidoreductase</keyword>
<dbReference type="GO" id="GO:0005829">
    <property type="term" value="C:cytosol"/>
    <property type="evidence" value="ECO:0007669"/>
    <property type="project" value="TreeGrafter"/>
</dbReference>
<sequence>MKILVCGATGQIGRSLVMQGSAYGLEVVGLSHAQLDLTDAWRVRRTLEQLRPALVINAAAYTQVDAAEEHSRLAYAVNRDGAAVLAEVAERLGAPLFHLSTDYVFDGQARRPYKENDTTSPLGIYGASKLAGERAIAEQLDRHLILRTSWVYGEHGGNFVKSMLRLAARPELRIVDDQIGCPTSAERIASILLELARRYATTGELAWGLYHYSGRSACSWYAFACEIFRQAKEVGLIHRLPNLSPIPTSEYPTPARRPAWSVLDCSRFESAFELDTIDWQADLRALLDVLGEQAPSRMAV</sequence>
<dbReference type="Proteomes" id="UP000595933">
    <property type="component" value="Chromosome"/>
</dbReference>
<evidence type="ECO:0000256" key="6">
    <source>
        <dbReference type="RuleBase" id="RU364082"/>
    </source>
</evidence>
<accession>A0A9X7V2S1</accession>
<comment type="similarity">
    <text evidence="2 6">Belongs to the dTDP-4-dehydrorhamnose reductase family.</text>
</comment>
<evidence type="ECO:0000256" key="5">
    <source>
        <dbReference type="ARBA" id="ARBA00048200"/>
    </source>
</evidence>
<proteinExistence type="inferred from homology"/>
<evidence type="ECO:0000256" key="4">
    <source>
        <dbReference type="ARBA" id="ARBA00017099"/>
    </source>
</evidence>
<dbReference type="Gene3D" id="3.90.25.10">
    <property type="entry name" value="UDP-galactose 4-epimerase, domain 1"/>
    <property type="match status" value="1"/>
</dbReference>
<organism evidence="8 9">
    <name type="scientific">Stutzerimonas balearica</name>
    <dbReference type="NCBI Taxonomy" id="74829"/>
    <lineage>
        <taxon>Bacteria</taxon>
        <taxon>Pseudomonadati</taxon>
        <taxon>Pseudomonadota</taxon>
        <taxon>Gammaproteobacteria</taxon>
        <taxon>Pseudomonadales</taxon>
        <taxon>Pseudomonadaceae</taxon>
        <taxon>Stutzerimonas</taxon>
    </lineage>
</organism>
<protein>
    <recommendedName>
        <fullName evidence="4 6">dTDP-4-dehydrorhamnose reductase</fullName>
        <ecNumber evidence="3 6">1.1.1.133</ecNumber>
    </recommendedName>
</protein>
<dbReference type="SUPFAM" id="SSF51735">
    <property type="entry name" value="NAD(P)-binding Rossmann-fold domains"/>
    <property type="match status" value="1"/>
</dbReference>
<keyword evidence="6" id="KW-0521">NADP</keyword>
<dbReference type="Pfam" id="PF04321">
    <property type="entry name" value="RmlD_sub_bind"/>
    <property type="match status" value="1"/>
</dbReference>
<dbReference type="EC" id="1.1.1.133" evidence="3 6"/>
<dbReference type="NCBIfam" id="TIGR01214">
    <property type="entry name" value="rmlD"/>
    <property type="match status" value="1"/>
</dbReference>
<dbReference type="AlphaFoldDB" id="A0A9X7V2S1"/>
<gene>
    <name evidence="8" type="primary">rfbD</name>
    <name evidence="8" type="ORF">I6H70_00840</name>
</gene>
<evidence type="ECO:0000256" key="2">
    <source>
        <dbReference type="ARBA" id="ARBA00010944"/>
    </source>
</evidence>
<reference evidence="8 9" key="1">
    <citation type="submission" date="2020-12" db="EMBL/GenBank/DDBJ databases">
        <title>FDA dAtabase for Regulatory Grade micrObial Sequences (FDA-ARGOS): Supporting development and validation of Infectious Disease Dx tests.</title>
        <authorList>
            <person name="Sproer C."/>
            <person name="Gronow S."/>
            <person name="Severitt S."/>
            <person name="Schroder I."/>
            <person name="Tallon L."/>
            <person name="Sadzewicz L."/>
            <person name="Zhao X."/>
            <person name="Boylan J."/>
            <person name="Ott S."/>
            <person name="Bowen H."/>
            <person name="Vavikolanu K."/>
            <person name="Mehta A."/>
            <person name="Aluvathingal J."/>
            <person name="Nadendla S."/>
            <person name="Lowell S."/>
            <person name="Myers T."/>
            <person name="Yan Y."/>
            <person name="Sichtig H."/>
        </authorList>
    </citation>
    <scope>NUCLEOTIDE SEQUENCE [LARGE SCALE GENOMIC DNA]</scope>
    <source>
        <strain evidence="8 9">FDAARGOS_1013</strain>
    </source>
</reference>
<comment type="catalytic activity">
    <reaction evidence="5 6">
        <text>dTDP-beta-L-rhamnose + NADP(+) = dTDP-4-dehydro-beta-L-rhamnose + NADPH + H(+)</text>
        <dbReference type="Rhea" id="RHEA:21796"/>
        <dbReference type="ChEBI" id="CHEBI:15378"/>
        <dbReference type="ChEBI" id="CHEBI:57510"/>
        <dbReference type="ChEBI" id="CHEBI:57783"/>
        <dbReference type="ChEBI" id="CHEBI:58349"/>
        <dbReference type="ChEBI" id="CHEBI:62830"/>
        <dbReference type="EC" id="1.1.1.133"/>
    </reaction>
</comment>
<dbReference type="InterPro" id="IPR036291">
    <property type="entry name" value="NAD(P)-bd_dom_sf"/>
</dbReference>
<dbReference type="PANTHER" id="PTHR10491">
    <property type="entry name" value="DTDP-4-DEHYDRORHAMNOSE REDUCTASE"/>
    <property type="match status" value="1"/>
</dbReference>
<comment type="pathway">
    <text evidence="1 6">Carbohydrate biosynthesis; dTDP-L-rhamnose biosynthesis.</text>
</comment>
<comment type="cofactor">
    <cofactor evidence="6">
        <name>Mg(2+)</name>
        <dbReference type="ChEBI" id="CHEBI:18420"/>
    </cofactor>
    <text evidence="6">Binds 1 Mg(2+) ion per monomer.</text>
</comment>
<dbReference type="RefSeq" id="WP_200291850.1">
    <property type="nucleotide sequence ID" value="NZ_CP067013.1"/>
</dbReference>
<evidence type="ECO:0000256" key="1">
    <source>
        <dbReference type="ARBA" id="ARBA00004781"/>
    </source>
</evidence>
<evidence type="ECO:0000313" key="9">
    <source>
        <dbReference type="Proteomes" id="UP000595933"/>
    </source>
</evidence>
<dbReference type="InterPro" id="IPR005913">
    <property type="entry name" value="dTDP_dehydrorham_reduct"/>
</dbReference>
<dbReference type="GO" id="GO:0019305">
    <property type="term" value="P:dTDP-rhamnose biosynthetic process"/>
    <property type="evidence" value="ECO:0007669"/>
    <property type="project" value="TreeGrafter"/>
</dbReference>
<dbReference type="CDD" id="cd05254">
    <property type="entry name" value="dTDP_HR_like_SDR_e"/>
    <property type="match status" value="1"/>
</dbReference>
<comment type="function">
    <text evidence="6">Catalyzes the reduction of dTDP-6-deoxy-L-lyxo-4-hexulose to yield dTDP-L-rhamnose.</text>
</comment>
<evidence type="ECO:0000313" key="8">
    <source>
        <dbReference type="EMBL" id="QQN51060.1"/>
    </source>
</evidence>
<name>A0A9X7V2S1_9GAMM</name>
<dbReference type="PANTHER" id="PTHR10491:SF4">
    <property type="entry name" value="METHIONINE ADENOSYLTRANSFERASE 2 SUBUNIT BETA"/>
    <property type="match status" value="1"/>
</dbReference>
<dbReference type="InterPro" id="IPR029903">
    <property type="entry name" value="RmlD-like-bd"/>
</dbReference>
<feature type="domain" description="RmlD-like substrate binding" evidence="7">
    <location>
        <begin position="1"/>
        <end position="289"/>
    </location>
</feature>